<accession>A0A7T4U0U0</accession>
<protein>
    <submittedName>
        <fullName evidence="2">Universal stress protein</fullName>
    </submittedName>
</protein>
<organism evidence="2 3">
    <name type="scientific">Streptomyces alfalfae</name>
    <dbReference type="NCBI Taxonomy" id="1642299"/>
    <lineage>
        <taxon>Bacteria</taxon>
        <taxon>Bacillati</taxon>
        <taxon>Actinomycetota</taxon>
        <taxon>Actinomycetes</taxon>
        <taxon>Kitasatosporales</taxon>
        <taxon>Streptomycetaceae</taxon>
        <taxon>Streptomyces</taxon>
    </lineage>
</organism>
<dbReference type="Pfam" id="PF00582">
    <property type="entry name" value="Usp"/>
    <property type="match status" value="1"/>
</dbReference>
<name>A0A7T4U0U0_9ACTN</name>
<dbReference type="InterPro" id="IPR014729">
    <property type="entry name" value="Rossmann-like_a/b/a_fold"/>
</dbReference>
<dbReference type="AlphaFoldDB" id="A0A7T4U0U0"/>
<gene>
    <name evidence="2" type="ORF">I8755_29915</name>
</gene>
<evidence type="ECO:0000259" key="1">
    <source>
        <dbReference type="Pfam" id="PF00582"/>
    </source>
</evidence>
<sequence length="180" mass="19052">MWPGRAPVASTAGTENADGRVVVGVSGSLASLAALRAAADAARWSGRPLVAVTAWEPPEGEALYLRRPDPAWARHWRAEARARLDGAFDAAFGGAPPGVGSERRVVRGRPASALPGLAVHPYDLLVIGTRPGRRRPSRLHRGIGARAVCPVLTVPAPTVPRGLRRALRRMTAEDFALVGR</sequence>
<proteinExistence type="predicted"/>
<feature type="domain" description="UspA" evidence="1">
    <location>
        <begin position="20"/>
        <end position="154"/>
    </location>
</feature>
<evidence type="ECO:0000313" key="2">
    <source>
        <dbReference type="EMBL" id="QQC92148.1"/>
    </source>
</evidence>
<reference evidence="2 3" key="1">
    <citation type="submission" date="2020-12" db="EMBL/GenBank/DDBJ databases">
        <title>Identification and biosynthesis of polyene macrolides produced by Streptomyces alfalfae Men-myco-93-63.</title>
        <authorList>
            <person name="Liu D."/>
            <person name="Li Y."/>
            <person name="Liu L."/>
            <person name="Han X."/>
            <person name="Shen F."/>
        </authorList>
    </citation>
    <scope>NUCLEOTIDE SEQUENCE [LARGE SCALE GENOMIC DNA]</scope>
    <source>
        <strain evidence="2 3">Men-myco-93-63</strain>
    </source>
</reference>
<dbReference type="Gene3D" id="3.40.50.620">
    <property type="entry name" value="HUPs"/>
    <property type="match status" value="1"/>
</dbReference>
<dbReference type="InterPro" id="IPR006016">
    <property type="entry name" value="UspA"/>
</dbReference>
<dbReference type="Proteomes" id="UP000596130">
    <property type="component" value="Chromosome"/>
</dbReference>
<dbReference type="SUPFAM" id="SSF52402">
    <property type="entry name" value="Adenine nucleotide alpha hydrolases-like"/>
    <property type="match status" value="1"/>
</dbReference>
<evidence type="ECO:0000313" key="3">
    <source>
        <dbReference type="Proteomes" id="UP000596130"/>
    </source>
</evidence>
<dbReference type="EMBL" id="CP065959">
    <property type="protein sequence ID" value="QQC92148.1"/>
    <property type="molecule type" value="Genomic_DNA"/>
</dbReference>